<evidence type="ECO:0000256" key="1">
    <source>
        <dbReference type="ARBA" id="ARBA00022603"/>
    </source>
</evidence>
<dbReference type="InterPro" id="IPR018117">
    <property type="entry name" value="C5_DNA_meth_AS"/>
</dbReference>
<keyword evidence="1 5" id="KW-0489">Methyltransferase</keyword>
<dbReference type="PROSITE" id="PS00094">
    <property type="entry name" value="C5_MTASE_1"/>
    <property type="match status" value="1"/>
</dbReference>
<dbReference type="InterPro" id="IPR050750">
    <property type="entry name" value="C5-MTase"/>
</dbReference>
<dbReference type="GO" id="GO:0009307">
    <property type="term" value="P:DNA restriction-modification system"/>
    <property type="evidence" value="ECO:0007669"/>
    <property type="project" value="UniProtKB-KW"/>
</dbReference>
<evidence type="ECO:0000256" key="2">
    <source>
        <dbReference type="ARBA" id="ARBA00022679"/>
    </source>
</evidence>
<dbReference type="NCBIfam" id="TIGR00675">
    <property type="entry name" value="dcm"/>
    <property type="match status" value="1"/>
</dbReference>
<proteinExistence type="inferred from homology"/>
<evidence type="ECO:0000256" key="5">
    <source>
        <dbReference type="PROSITE-ProRule" id="PRU01016"/>
    </source>
</evidence>
<dbReference type="OrthoDB" id="9813719at2"/>
<dbReference type="EMBL" id="AQFT01000136">
    <property type="protein sequence ID" value="EMZ21140.1"/>
    <property type="molecule type" value="Genomic_DNA"/>
</dbReference>
<dbReference type="eggNOG" id="COG0270">
    <property type="taxonomic scope" value="Bacteria"/>
</dbReference>
<dbReference type="PANTHER" id="PTHR46098">
    <property type="entry name" value="TRNA (CYTOSINE(38)-C(5))-METHYLTRANSFERASE"/>
    <property type="match status" value="1"/>
</dbReference>
<dbReference type="InterPro" id="IPR001525">
    <property type="entry name" value="C5_MeTfrase"/>
</dbReference>
<accession>N2A4X4</accession>
<comment type="caution">
    <text evidence="8">The sequence shown here is derived from an EMBL/GenBank/DDBJ whole genome shotgun (WGS) entry which is preliminary data.</text>
</comment>
<dbReference type="Gene3D" id="3.40.50.150">
    <property type="entry name" value="Vaccinia Virus protein VP39"/>
    <property type="match status" value="1"/>
</dbReference>
<dbReference type="Proteomes" id="UP000012589">
    <property type="component" value="Unassembled WGS sequence"/>
</dbReference>
<comment type="catalytic activity">
    <reaction evidence="7">
        <text>a 2'-deoxycytidine in DNA + S-adenosyl-L-methionine = a 5-methyl-2'-deoxycytidine in DNA + S-adenosyl-L-homocysteine + H(+)</text>
        <dbReference type="Rhea" id="RHEA:13681"/>
        <dbReference type="Rhea" id="RHEA-COMP:11369"/>
        <dbReference type="Rhea" id="RHEA-COMP:11370"/>
        <dbReference type="ChEBI" id="CHEBI:15378"/>
        <dbReference type="ChEBI" id="CHEBI:57856"/>
        <dbReference type="ChEBI" id="CHEBI:59789"/>
        <dbReference type="ChEBI" id="CHEBI:85452"/>
        <dbReference type="ChEBI" id="CHEBI:85454"/>
        <dbReference type="EC" id="2.1.1.37"/>
    </reaction>
</comment>
<organism evidence="8 9">
    <name type="scientific">Eubacterium plexicaudatum ASF492</name>
    <dbReference type="NCBI Taxonomy" id="1235802"/>
    <lineage>
        <taxon>Bacteria</taxon>
        <taxon>Bacillati</taxon>
        <taxon>Bacillota</taxon>
        <taxon>Clostridia</taxon>
        <taxon>Eubacteriales</taxon>
        <taxon>Eubacteriaceae</taxon>
        <taxon>Eubacterium</taxon>
    </lineage>
</organism>
<dbReference type="GO" id="GO:0003886">
    <property type="term" value="F:DNA (cytosine-5-)-methyltransferase activity"/>
    <property type="evidence" value="ECO:0007669"/>
    <property type="project" value="UniProtKB-EC"/>
</dbReference>
<evidence type="ECO:0000313" key="8">
    <source>
        <dbReference type="EMBL" id="EMZ21140.1"/>
    </source>
</evidence>
<reference evidence="8 9" key="1">
    <citation type="journal article" date="2014" name="Genome Announc.">
        <title>Draft genome sequences of the altered schaedler flora, a defined bacterial community from gnotobiotic mice.</title>
        <authorList>
            <person name="Wannemuehler M.J."/>
            <person name="Overstreet A.M."/>
            <person name="Ward D.V."/>
            <person name="Phillips G.J."/>
        </authorList>
    </citation>
    <scope>NUCLEOTIDE SEQUENCE [LARGE SCALE GENOMIC DNA]</scope>
    <source>
        <strain evidence="8 9">ASF492</strain>
    </source>
</reference>
<evidence type="ECO:0000313" key="9">
    <source>
        <dbReference type="Proteomes" id="UP000012589"/>
    </source>
</evidence>
<dbReference type="PANTHER" id="PTHR46098:SF1">
    <property type="entry name" value="TRNA (CYTOSINE(38)-C(5))-METHYLTRANSFERASE"/>
    <property type="match status" value="1"/>
</dbReference>
<dbReference type="EC" id="2.1.1.37" evidence="7"/>
<dbReference type="PATRIC" id="fig|1235802.3.peg.4973"/>
<dbReference type="AlphaFoldDB" id="N2A4X4"/>
<protein>
    <recommendedName>
        <fullName evidence="7">Cytosine-specific methyltransferase</fullName>
        <ecNumber evidence="7">2.1.1.37</ecNumber>
    </recommendedName>
</protein>
<keyword evidence="9" id="KW-1185">Reference proteome</keyword>
<dbReference type="Gene3D" id="3.90.120.10">
    <property type="entry name" value="DNA Methylase, subunit A, domain 2"/>
    <property type="match status" value="1"/>
</dbReference>
<keyword evidence="4" id="KW-0680">Restriction system</keyword>
<dbReference type="GO" id="GO:0032259">
    <property type="term" value="P:methylation"/>
    <property type="evidence" value="ECO:0007669"/>
    <property type="project" value="UniProtKB-KW"/>
</dbReference>
<feature type="active site" evidence="5">
    <location>
        <position position="142"/>
    </location>
</feature>
<evidence type="ECO:0000256" key="4">
    <source>
        <dbReference type="ARBA" id="ARBA00022747"/>
    </source>
</evidence>
<gene>
    <name evidence="8" type="ORF">C823_04713</name>
</gene>
<sequence>MESNNKRFSLKVIELCSGIGAQIKGINNTNLFDAEVVATADLDKEVIVSYAAIHCGLTNEMINEYGNYPSKDEMVNELSKKRLGFDFKKDEPYDWEKLSKKKDKTKGIEKYWLADHISHNLGDIMQIKELSDCDMLTYSTPCTDLSIAGKQEGLKWTCQDCGMEYDPSKLNVDTRYKCPCCGSNNIKSTRSGLLYEVERLLVKANENNNLPKYLLMENVDALVSKKYIDSFNDWIDRLDNLGYNSYFQTINAKNTGIPQNRNRIFCVSILKEIDTEQFKFPQPFDNGIRLKDLLETDDEVLDKYFLSDEVQRRLQITDPKFEKNIVDTTKPEFRTIGQRDLVYQKDSIMDALLATDYKQPKQILDTTNEPIHIADLCSEKFQRMHEQSRGIYSEDGIAPAMHTCGGGNTEPKVERDNLRIVRKLTPKEAHRLMGFDDEDFERCKAVGMSDTQGYKQSGNSIVTTAISLLIEHLYKAQYDDTYICIDEKMINFINPTSGLDSVCGNHKPILVGGIGEINFGKQFRQGNRVYDADAIAMALLSQPVGNAGGFSYLYAVGAAMRGRYNSEGKTEQQIEVRNDELSNAITTVQKDSLVVVKKS</sequence>
<dbReference type="SUPFAM" id="SSF53335">
    <property type="entry name" value="S-adenosyl-L-methionine-dependent methyltransferases"/>
    <property type="match status" value="1"/>
</dbReference>
<dbReference type="PRINTS" id="PR00105">
    <property type="entry name" value="C5METTRFRASE"/>
</dbReference>
<keyword evidence="2 5" id="KW-0808">Transferase</keyword>
<evidence type="ECO:0000256" key="7">
    <source>
        <dbReference type="RuleBase" id="RU000417"/>
    </source>
</evidence>
<evidence type="ECO:0000256" key="3">
    <source>
        <dbReference type="ARBA" id="ARBA00022691"/>
    </source>
</evidence>
<dbReference type="STRING" id="1235802.C823_04713"/>
<dbReference type="PROSITE" id="PS51679">
    <property type="entry name" value="SAM_MT_C5"/>
    <property type="match status" value="1"/>
</dbReference>
<name>N2A4X4_9FIRM</name>
<dbReference type="HOGENOM" id="CLU_455441_0_0_9"/>
<dbReference type="Pfam" id="PF00145">
    <property type="entry name" value="DNA_methylase"/>
    <property type="match status" value="2"/>
</dbReference>
<dbReference type="InterPro" id="IPR029063">
    <property type="entry name" value="SAM-dependent_MTases_sf"/>
</dbReference>
<comment type="similarity">
    <text evidence="5 6">Belongs to the class I-like SAM-binding methyltransferase superfamily. C5-methyltransferase family.</text>
</comment>
<keyword evidence="3 5" id="KW-0949">S-adenosyl-L-methionine</keyword>
<evidence type="ECO:0000256" key="6">
    <source>
        <dbReference type="RuleBase" id="RU000416"/>
    </source>
</evidence>
<dbReference type="REBASE" id="86235">
    <property type="entry name" value="M.Epl492ORF4713P"/>
</dbReference>